<dbReference type="EMBL" id="CP012159">
    <property type="protein sequence ID" value="AKT41151.1"/>
    <property type="molecule type" value="Genomic_DNA"/>
</dbReference>
<dbReference type="PATRIC" id="fig|52.7.peg.5885"/>
<dbReference type="KEGG" id="ccro:CMC5_053120"/>
<evidence type="ECO:0000256" key="1">
    <source>
        <dbReference type="ARBA" id="ARBA00004141"/>
    </source>
</evidence>
<proteinExistence type="inferred from homology"/>
<evidence type="ECO:0000313" key="14">
    <source>
        <dbReference type="EMBL" id="AKT41151.1"/>
    </source>
</evidence>
<feature type="region of interest" description="Disordered" evidence="12">
    <location>
        <begin position="1"/>
        <end position="54"/>
    </location>
</feature>
<reference evidence="14 15" key="1">
    <citation type="submission" date="2015-07" db="EMBL/GenBank/DDBJ databases">
        <title>Genome analysis of myxobacterium Chondromyces crocatus Cm c5 reveals a high potential for natural compound synthesis and the genetic basis for the loss of fruiting body formation.</title>
        <authorList>
            <person name="Zaburannyi N."/>
            <person name="Bunk B."/>
            <person name="Maier J."/>
            <person name="Overmann J."/>
            <person name="Mueller R."/>
        </authorList>
    </citation>
    <scope>NUCLEOTIDE SEQUENCE [LARGE SCALE GENOMIC DNA]</scope>
    <source>
        <strain evidence="14 15">Cm c5</strain>
    </source>
</reference>
<evidence type="ECO:0000256" key="7">
    <source>
        <dbReference type="ARBA" id="ARBA00022989"/>
    </source>
</evidence>
<evidence type="ECO:0000259" key="13">
    <source>
        <dbReference type="Pfam" id="PF00487"/>
    </source>
</evidence>
<evidence type="ECO:0000256" key="4">
    <source>
        <dbReference type="ARBA" id="ARBA00022617"/>
    </source>
</evidence>
<accession>A0A0K1EJW4</accession>
<keyword evidence="11" id="KW-0472">Membrane</keyword>
<dbReference type="AlphaFoldDB" id="A0A0K1EJW4"/>
<dbReference type="GO" id="GO:0016020">
    <property type="term" value="C:membrane"/>
    <property type="evidence" value="ECO:0007669"/>
    <property type="project" value="UniProtKB-SubCell"/>
</dbReference>
<dbReference type="GO" id="GO:0016717">
    <property type="term" value="F:oxidoreductase activity, acting on paired donors, with oxidation of a pair of donors resulting in the reduction of molecular oxygen to two molecules of water"/>
    <property type="evidence" value="ECO:0007669"/>
    <property type="project" value="TreeGrafter"/>
</dbReference>
<comment type="similarity">
    <text evidence="3">Belongs to the fatty acid desaturase type 1 family.</text>
</comment>
<evidence type="ECO:0000256" key="12">
    <source>
        <dbReference type="SAM" id="MobiDB-lite"/>
    </source>
</evidence>
<dbReference type="InterPro" id="IPR005804">
    <property type="entry name" value="FA_desaturase_dom"/>
</dbReference>
<dbReference type="Proteomes" id="UP000067626">
    <property type="component" value="Chromosome"/>
</dbReference>
<dbReference type="OrthoDB" id="104711at2"/>
<dbReference type="InterPro" id="IPR012171">
    <property type="entry name" value="Fatty_acid_desaturase"/>
</dbReference>
<keyword evidence="10" id="KW-0443">Lipid metabolism</keyword>
<evidence type="ECO:0000313" key="15">
    <source>
        <dbReference type="Proteomes" id="UP000067626"/>
    </source>
</evidence>
<feature type="domain" description="Fatty acid desaturase" evidence="13">
    <location>
        <begin position="111"/>
        <end position="398"/>
    </location>
</feature>
<gene>
    <name evidence="14" type="ORF">CMC5_053120</name>
</gene>
<name>A0A0K1EJW4_CHOCO</name>
<dbReference type="PANTHER" id="PTHR19353:SF30">
    <property type="entry name" value="DELTA 8-(E)-SPHINGOLIPID DESATURASE"/>
    <property type="match status" value="1"/>
</dbReference>
<dbReference type="GO" id="GO:0046872">
    <property type="term" value="F:metal ion binding"/>
    <property type="evidence" value="ECO:0007669"/>
    <property type="project" value="UniProtKB-KW"/>
</dbReference>
<organism evidence="14 15">
    <name type="scientific">Chondromyces crocatus</name>
    <dbReference type="NCBI Taxonomy" id="52"/>
    <lineage>
        <taxon>Bacteria</taxon>
        <taxon>Pseudomonadati</taxon>
        <taxon>Myxococcota</taxon>
        <taxon>Polyangia</taxon>
        <taxon>Polyangiales</taxon>
        <taxon>Polyangiaceae</taxon>
        <taxon>Chondromyces</taxon>
    </lineage>
</organism>
<dbReference type="GO" id="GO:0006629">
    <property type="term" value="P:lipid metabolic process"/>
    <property type="evidence" value="ECO:0007669"/>
    <property type="project" value="UniProtKB-KW"/>
</dbReference>
<keyword evidence="5" id="KW-0812">Transmembrane</keyword>
<dbReference type="Pfam" id="PF00487">
    <property type="entry name" value="FA_desaturase"/>
    <property type="match status" value="1"/>
</dbReference>
<evidence type="ECO:0000256" key="9">
    <source>
        <dbReference type="ARBA" id="ARBA00023004"/>
    </source>
</evidence>
<evidence type="ECO:0000256" key="5">
    <source>
        <dbReference type="ARBA" id="ARBA00022692"/>
    </source>
</evidence>
<evidence type="ECO:0000256" key="2">
    <source>
        <dbReference type="ARBA" id="ARBA00005189"/>
    </source>
</evidence>
<keyword evidence="15" id="KW-1185">Reference proteome</keyword>
<dbReference type="STRING" id="52.CMC5_053120"/>
<comment type="subcellular location">
    <subcellularLocation>
        <location evidence="1">Membrane</location>
        <topology evidence="1">Multi-pass membrane protein</topology>
    </subcellularLocation>
</comment>
<keyword evidence="8" id="KW-0560">Oxidoreductase</keyword>
<evidence type="ECO:0000256" key="3">
    <source>
        <dbReference type="ARBA" id="ARBA00009295"/>
    </source>
</evidence>
<sequence length="427" mass="48039">MSIEEVRANATDVQSGAGTLPPFVSTKKPGPAPARVDPPSSTDEGLPSVEASPSPFARKEAFARELLDLRKELEASIGPEDLEHLRKMQWWGRGCSALGYATAWIAPNPISALLIAQGNTARWTMVTHHIAHRGYDRVPDVPEHQTGRGFAVGWRRFLDWPDWIHPDAWRHEHNALHHGNTGETSDPDLVEENMEWLRQSDLPLVAKHAIVAFFACTWKLTYYAPNTFLEWRRVQRRRAGEQDDGTPIRLISAFDPFTEEGRSFWATCVLPYAGLRFGALPALFSPLGPWAVGSVFLNSVFAEVLTNIQSFILIGPNHAGEDLYRFEGRAKSHSEFSVRQVIGSVNYATGSDVVDFFHGFLNYQIEHHLWPHLPMRQYQRAQPRVKAICEKYGVPYVQEGVLRRAKKMVDIMVGRASMRTVDPAGAR</sequence>
<keyword evidence="9" id="KW-0408">Iron</keyword>
<dbReference type="PANTHER" id="PTHR19353">
    <property type="entry name" value="FATTY ACID DESATURASE 2"/>
    <property type="match status" value="1"/>
</dbReference>
<dbReference type="RefSeq" id="WP_082362803.1">
    <property type="nucleotide sequence ID" value="NZ_CP012159.1"/>
</dbReference>
<evidence type="ECO:0000256" key="8">
    <source>
        <dbReference type="ARBA" id="ARBA00023002"/>
    </source>
</evidence>
<keyword evidence="7" id="KW-1133">Transmembrane helix</keyword>
<evidence type="ECO:0000256" key="10">
    <source>
        <dbReference type="ARBA" id="ARBA00023098"/>
    </source>
</evidence>
<protein>
    <submittedName>
        <fullName evidence="14">Fatty acid desaturase</fullName>
    </submittedName>
</protein>
<comment type="pathway">
    <text evidence="2">Lipid metabolism.</text>
</comment>
<keyword evidence="4" id="KW-0349">Heme</keyword>
<evidence type="ECO:0000256" key="6">
    <source>
        <dbReference type="ARBA" id="ARBA00022723"/>
    </source>
</evidence>
<keyword evidence="6" id="KW-0479">Metal-binding</keyword>
<evidence type="ECO:0000256" key="11">
    <source>
        <dbReference type="ARBA" id="ARBA00023136"/>
    </source>
</evidence>